<gene>
    <name evidence="1" type="ORF">POL68_36300</name>
</gene>
<organism evidence="1 2">
    <name type="scientific">Stigmatella ashevillensis</name>
    <dbReference type="NCBI Taxonomy" id="2995309"/>
    <lineage>
        <taxon>Bacteria</taxon>
        <taxon>Pseudomonadati</taxon>
        <taxon>Myxococcota</taxon>
        <taxon>Myxococcia</taxon>
        <taxon>Myxococcales</taxon>
        <taxon>Cystobacterineae</taxon>
        <taxon>Archangiaceae</taxon>
        <taxon>Stigmatella</taxon>
    </lineage>
</organism>
<sequence length="266" mass="29891">MTFFPTVCTEADVERSTWIERWPPQVQALSFRQQGIELTREQLHALARRNGIAASLFDAVGTAPLTVLQAQLDRLLQQFPAGAFVRLGSRSPKDTERFVLSGGRADSGAEVIALLSAGSIRMFVDYRRCMQNQWTPSIFLREWQPMSSAQEWRCFVYERQLLGITQYWHAQALDSDACAQLQRTGIASLMQLAAQLLQRLPLPSFVFDACLLLPSPLAARAVLIEINPFGVTTDAGLFDACDERLDRTLRWRSEVGVQQRPLADCC</sequence>
<dbReference type="Proteomes" id="UP001221838">
    <property type="component" value="Unassembled WGS sequence"/>
</dbReference>
<accession>A0ABT5DK03</accession>
<evidence type="ECO:0000313" key="2">
    <source>
        <dbReference type="Proteomes" id="UP001221838"/>
    </source>
</evidence>
<dbReference type="Pfam" id="PF07065">
    <property type="entry name" value="D123"/>
    <property type="match status" value="1"/>
</dbReference>
<proteinExistence type="predicted"/>
<dbReference type="EMBL" id="JAQNDM010000002">
    <property type="protein sequence ID" value="MDC0713984.1"/>
    <property type="molecule type" value="Genomic_DNA"/>
</dbReference>
<evidence type="ECO:0000313" key="1">
    <source>
        <dbReference type="EMBL" id="MDC0713984.1"/>
    </source>
</evidence>
<protein>
    <submittedName>
        <fullName evidence="1">ATP-grasp domain-containing protein</fullName>
    </submittedName>
</protein>
<dbReference type="InterPro" id="IPR009772">
    <property type="entry name" value="CDC123"/>
</dbReference>
<dbReference type="RefSeq" id="WP_272144470.1">
    <property type="nucleotide sequence ID" value="NZ_JAQNDM010000002.1"/>
</dbReference>
<keyword evidence="2" id="KW-1185">Reference proteome</keyword>
<name>A0ABT5DK03_9BACT</name>
<comment type="caution">
    <text evidence="1">The sequence shown here is derived from an EMBL/GenBank/DDBJ whole genome shotgun (WGS) entry which is preliminary data.</text>
</comment>
<reference evidence="1 2" key="1">
    <citation type="submission" date="2022-11" db="EMBL/GenBank/DDBJ databases">
        <title>Minimal conservation of predation-associated metabolite biosynthetic gene clusters underscores biosynthetic potential of Myxococcota including descriptions for ten novel species: Archangium lansinium sp. nov., Myxococcus landrumus sp. nov., Nannocystis bai.</title>
        <authorList>
            <person name="Ahearne A."/>
            <person name="Stevens C."/>
            <person name="Dowd S."/>
        </authorList>
    </citation>
    <scope>NUCLEOTIDE SEQUENCE [LARGE SCALE GENOMIC DNA]</scope>
    <source>
        <strain evidence="1 2">NCWAL01</strain>
    </source>
</reference>